<proteinExistence type="predicted"/>
<comment type="caution">
    <text evidence="1">The sequence shown here is derived from an EMBL/GenBank/DDBJ whole genome shotgun (WGS) entry which is preliminary data.</text>
</comment>
<gene>
    <name evidence="1" type="ORF">E2C01_063331</name>
</gene>
<sequence>MHWWSLCVADPEKWCPGRQVEGGGIGGGCLVVEVGWRGEAVGGWEVERQAHITTYHSLYHGRSRPSVNLFFTGLTWESLWITWKYARRKCEERCAMVVMCGGEKRGLK</sequence>
<reference evidence="1 2" key="1">
    <citation type="submission" date="2019-05" db="EMBL/GenBank/DDBJ databases">
        <title>Another draft genome of Portunus trituberculatus and its Hox gene families provides insights of decapod evolution.</title>
        <authorList>
            <person name="Jeong J.-H."/>
            <person name="Song I."/>
            <person name="Kim S."/>
            <person name="Choi T."/>
            <person name="Kim D."/>
            <person name="Ryu S."/>
            <person name="Kim W."/>
        </authorList>
    </citation>
    <scope>NUCLEOTIDE SEQUENCE [LARGE SCALE GENOMIC DNA]</scope>
    <source>
        <tissue evidence="1">Muscle</tissue>
    </source>
</reference>
<name>A0A5B7HGS3_PORTR</name>
<accession>A0A5B7HGS3</accession>
<dbReference type="AlphaFoldDB" id="A0A5B7HGS3"/>
<organism evidence="1 2">
    <name type="scientific">Portunus trituberculatus</name>
    <name type="common">Swimming crab</name>
    <name type="synonym">Neptunus trituberculatus</name>
    <dbReference type="NCBI Taxonomy" id="210409"/>
    <lineage>
        <taxon>Eukaryota</taxon>
        <taxon>Metazoa</taxon>
        <taxon>Ecdysozoa</taxon>
        <taxon>Arthropoda</taxon>
        <taxon>Crustacea</taxon>
        <taxon>Multicrustacea</taxon>
        <taxon>Malacostraca</taxon>
        <taxon>Eumalacostraca</taxon>
        <taxon>Eucarida</taxon>
        <taxon>Decapoda</taxon>
        <taxon>Pleocyemata</taxon>
        <taxon>Brachyura</taxon>
        <taxon>Eubrachyura</taxon>
        <taxon>Portunoidea</taxon>
        <taxon>Portunidae</taxon>
        <taxon>Portuninae</taxon>
        <taxon>Portunus</taxon>
    </lineage>
</organism>
<evidence type="ECO:0000313" key="1">
    <source>
        <dbReference type="EMBL" id="MPC69116.1"/>
    </source>
</evidence>
<dbReference type="Proteomes" id="UP000324222">
    <property type="component" value="Unassembled WGS sequence"/>
</dbReference>
<evidence type="ECO:0000313" key="2">
    <source>
        <dbReference type="Proteomes" id="UP000324222"/>
    </source>
</evidence>
<dbReference type="EMBL" id="VSRR010028910">
    <property type="protein sequence ID" value="MPC69116.1"/>
    <property type="molecule type" value="Genomic_DNA"/>
</dbReference>
<protein>
    <submittedName>
        <fullName evidence="1">Uncharacterized protein</fullName>
    </submittedName>
</protein>
<keyword evidence="2" id="KW-1185">Reference proteome</keyword>